<dbReference type="Proteomes" id="UP000499080">
    <property type="component" value="Unassembled WGS sequence"/>
</dbReference>
<keyword evidence="2" id="KW-1185">Reference proteome</keyword>
<name>A0A4Y2TBB9_ARAVE</name>
<reference evidence="1 2" key="1">
    <citation type="journal article" date="2019" name="Sci. Rep.">
        <title>Orb-weaving spider Araneus ventricosus genome elucidates the spidroin gene catalogue.</title>
        <authorList>
            <person name="Kono N."/>
            <person name="Nakamura H."/>
            <person name="Ohtoshi R."/>
            <person name="Moran D.A.P."/>
            <person name="Shinohara A."/>
            <person name="Yoshida Y."/>
            <person name="Fujiwara M."/>
            <person name="Mori M."/>
            <person name="Tomita M."/>
            <person name="Arakawa K."/>
        </authorList>
    </citation>
    <scope>NUCLEOTIDE SEQUENCE [LARGE SCALE GENOMIC DNA]</scope>
</reference>
<evidence type="ECO:0000313" key="2">
    <source>
        <dbReference type="Proteomes" id="UP000499080"/>
    </source>
</evidence>
<sequence>MEMCGNSFSMSSFNNFLLYCDCRMRWLKNSSFIHNDVVLSNLKGMLCKRPPHLRGTPFKDLSKEHLIC</sequence>
<dbReference type="AlphaFoldDB" id="A0A4Y2TBB9"/>
<gene>
    <name evidence="1" type="ORF">AVEN_13085_1</name>
</gene>
<dbReference type="OrthoDB" id="676979at2759"/>
<comment type="caution">
    <text evidence="1">The sequence shown here is derived from an EMBL/GenBank/DDBJ whole genome shotgun (WGS) entry which is preliminary data.</text>
</comment>
<accession>A0A4Y2TBB9</accession>
<organism evidence="1 2">
    <name type="scientific">Araneus ventricosus</name>
    <name type="common">Orbweaver spider</name>
    <name type="synonym">Epeira ventricosa</name>
    <dbReference type="NCBI Taxonomy" id="182803"/>
    <lineage>
        <taxon>Eukaryota</taxon>
        <taxon>Metazoa</taxon>
        <taxon>Ecdysozoa</taxon>
        <taxon>Arthropoda</taxon>
        <taxon>Chelicerata</taxon>
        <taxon>Arachnida</taxon>
        <taxon>Araneae</taxon>
        <taxon>Araneomorphae</taxon>
        <taxon>Entelegynae</taxon>
        <taxon>Araneoidea</taxon>
        <taxon>Araneidae</taxon>
        <taxon>Araneus</taxon>
    </lineage>
</organism>
<dbReference type="EMBL" id="BGPR01027082">
    <property type="protein sequence ID" value="GBN97280.1"/>
    <property type="molecule type" value="Genomic_DNA"/>
</dbReference>
<protein>
    <submittedName>
        <fullName evidence="1">Uncharacterized protein</fullName>
    </submittedName>
</protein>
<dbReference type="Gene3D" id="3.80.10.10">
    <property type="entry name" value="Ribonuclease Inhibitor"/>
    <property type="match status" value="1"/>
</dbReference>
<dbReference type="InterPro" id="IPR032675">
    <property type="entry name" value="LRR_dom_sf"/>
</dbReference>
<evidence type="ECO:0000313" key="1">
    <source>
        <dbReference type="EMBL" id="GBN97280.1"/>
    </source>
</evidence>
<proteinExistence type="predicted"/>